<dbReference type="SUPFAM" id="SSF160537">
    <property type="entry name" value="SpoVG-like"/>
    <property type="match status" value="1"/>
</dbReference>
<gene>
    <name evidence="1" type="ORF">LKD31_12130</name>
</gene>
<accession>A0AAE3ANX9</accession>
<evidence type="ECO:0000313" key="2">
    <source>
        <dbReference type="Proteomes" id="UP001199424"/>
    </source>
</evidence>
<name>A0AAE3ANX9_9FIRM</name>
<dbReference type="Gene3D" id="3.30.1120.40">
    <property type="entry name" value="Stage V sporulation protein G"/>
    <property type="match status" value="1"/>
</dbReference>
<reference evidence="1" key="1">
    <citation type="submission" date="2021-10" db="EMBL/GenBank/DDBJ databases">
        <title>Anaerobic single-cell dispensing facilitates the cultivation of human gut bacteria.</title>
        <authorList>
            <person name="Afrizal A."/>
        </authorList>
    </citation>
    <scope>NUCLEOTIDE SEQUENCE</scope>
    <source>
        <strain evidence="1">CLA-AA-H250</strain>
    </source>
</reference>
<dbReference type="InterPro" id="IPR036751">
    <property type="entry name" value="SpoVG_sf"/>
</dbReference>
<sequence>MRVTKVDVTIPSSGYYLGYVSLVLDNAYTLNGVRITRRADGGLQVLYPHLAEREGKRRQIFAFKPMNPIAHKRIEQAVLSAYKEELRKAGSTSGF</sequence>
<keyword evidence="2" id="KW-1185">Reference proteome</keyword>
<dbReference type="RefSeq" id="WP_308449905.1">
    <property type="nucleotide sequence ID" value="NZ_JAJEQC010000015.1"/>
</dbReference>
<evidence type="ECO:0000313" key="1">
    <source>
        <dbReference type="EMBL" id="MCC2137754.1"/>
    </source>
</evidence>
<proteinExistence type="predicted"/>
<dbReference type="InterPro" id="IPR007170">
    <property type="entry name" value="SpoVG"/>
</dbReference>
<dbReference type="Proteomes" id="UP001199424">
    <property type="component" value="Unassembled WGS sequence"/>
</dbReference>
<dbReference type="GO" id="GO:0030435">
    <property type="term" value="P:sporulation resulting in formation of a cellular spore"/>
    <property type="evidence" value="ECO:0007669"/>
    <property type="project" value="InterPro"/>
</dbReference>
<dbReference type="Pfam" id="PF04026">
    <property type="entry name" value="SpoVG"/>
    <property type="match status" value="1"/>
</dbReference>
<dbReference type="AlphaFoldDB" id="A0AAE3ANX9"/>
<dbReference type="EMBL" id="JAJEQC010000015">
    <property type="protein sequence ID" value="MCC2137754.1"/>
    <property type="molecule type" value="Genomic_DNA"/>
</dbReference>
<comment type="caution">
    <text evidence="1">The sequence shown here is derived from an EMBL/GenBank/DDBJ whole genome shotgun (WGS) entry which is preliminary data.</text>
</comment>
<protein>
    <submittedName>
        <fullName evidence="1">SpoVG family protein</fullName>
    </submittedName>
</protein>
<organism evidence="1 2">
    <name type="scientific">Hominenteromicrobium mulieris</name>
    <dbReference type="NCBI Taxonomy" id="2885357"/>
    <lineage>
        <taxon>Bacteria</taxon>
        <taxon>Bacillati</taxon>
        <taxon>Bacillota</taxon>
        <taxon>Clostridia</taxon>
        <taxon>Eubacteriales</taxon>
        <taxon>Oscillospiraceae</taxon>
        <taxon>Hominenteromicrobium</taxon>
    </lineage>
</organism>